<evidence type="ECO:0000313" key="3">
    <source>
        <dbReference type="EMBL" id="TXD37194.1"/>
    </source>
</evidence>
<dbReference type="InterPro" id="IPR050903">
    <property type="entry name" value="Bact_Chemotaxis_MeTrfase"/>
</dbReference>
<dbReference type="GO" id="GO:0008757">
    <property type="term" value="F:S-adenosylmethionine-dependent methyltransferase activity"/>
    <property type="evidence" value="ECO:0007669"/>
    <property type="project" value="InterPro"/>
</dbReference>
<dbReference type="CDD" id="cd02440">
    <property type="entry name" value="AdoMet_MTases"/>
    <property type="match status" value="1"/>
</dbReference>
<dbReference type="Gene3D" id="3.40.50.150">
    <property type="entry name" value="Vaccinia Virus protein VP39"/>
    <property type="match status" value="1"/>
</dbReference>
<dbReference type="Proteomes" id="UP000321412">
    <property type="component" value="Unassembled WGS sequence"/>
</dbReference>
<name>A0A5C6X7B8_9DELT</name>
<evidence type="ECO:0000313" key="4">
    <source>
        <dbReference type="Proteomes" id="UP000321412"/>
    </source>
</evidence>
<dbReference type="SMART" id="SM00138">
    <property type="entry name" value="MeTrc"/>
    <property type="match status" value="1"/>
</dbReference>
<organism evidence="3 4">
    <name type="scientific">Lujinxingia vulgaris</name>
    <dbReference type="NCBI Taxonomy" id="2600176"/>
    <lineage>
        <taxon>Bacteria</taxon>
        <taxon>Deltaproteobacteria</taxon>
        <taxon>Bradymonadales</taxon>
        <taxon>Lujinxingiaceae</taxon>
        <taxon>Lujinxingia</taxon>
    </lineage>
</organism>
<dbReference type="PANTHER" id="PTHR24422">
    <property type="entry name" value="CHEMOTAXIS PROTEIN METHYLTRANSFERASE"/>
    <property type="match status" value="1"/>
</dbReference>
<keyword evidence="4" id="KW-1185">Reference proteome</keyword>
<dbReference type="InterPro" id="IPR000780">
    <property type="entry name" value="CheR_MeTrfase"/>
</dbReference>
<evidence type="ECO:0000256" key="1">
    <source>
        <dbReference type="SAM" id="MobiDB-lite"/>
    </source>
</evidence>
<dbReference type="Pfam" id="PF01739">
    <property type="entry name" value="CheR"/>
    <property type="match status" value="1"/>
</dbReference>
<dbReference type="InterPro" id="IPR011990">
    <property type="entry name" value="TPR-like_helical_dom_sf"/>
</dbReference>
<reference evidence="3 4" key="1">
    <citation type="submission" date="2019-08" db="EMBL/GenBank/DDBJ databases">
        <title>Bradymonadales sp. TMQ4.</title>
        <authorList>
            <person name="Liang Q."/>
        </authorList>
    </citation>
    <scope>NUCLEOTIDE SEQUENCE [LARGE SCALE GENOMIC DNA]</scope>
    <source>
        <strain evidence="3 4">TMQ4</strain>
    </source>
</reference>
<dbReference type="PANTHER" id="PTHR24422:SF10">
    <property type="entry name" value="CHEMOTAXIS PROTEIN METHYLTRANSFERASE 2"/>
    <property type="match status" value="1"/>
</dbReference>
<feature type="domain" description="CheR-type methyltransferase" evidence="2">
    <location>
        <begin position="40"/>
        <end position="301"/>
    </location>
</feature>
<dbReference type="Gene3D" id="1.25.40.10">
    <property type="entry name" value="Tetratricopeptide repeat domain"/>
    <property type="match status" value="1"/>
</dbReference>
<gene>
    <name evidence="3" type="ORF">FRC98_10700</name>
</gene>
<dbReference type="SUPFAM" id="SSF53335">
    <property type="entry name" value="S-adenosyl-L-methionine-dependent methyltransferases"/>
    <property type="match status" value="1"/>
</dbReference>
<protein>
    <recommendedName>
        <fullName evidence="2">CheR-type methyltransferase domain-containing protein</fullName>
    </recommendedName>
</protein>
<dbReference type="EMBL" id="VOSM01000004">
    <property type="protein sequence ID" value="TXD37194.1"/>
    <property type="molecule type" value="Genomic_DNA"/>
</dbReference>
<feature type="compositionally biased region" description="Low complexity" evidence="1">
    <location>
        <begin position="353"/>
        <end position="368"/>
    </location>
</feature>
<dbReference type="PROSITE" id="PS50123">
    <property type="entry name" value="CHER"/>
    <property type="match status" value="1"/>
</dbReference>
<evidence type="ECO:0000259" key="2">
    <source>
        <dbReference type="PROSITE" id="PS50123"/>
    </source>
</evidence>
<dbReference type="InterPro" id="IPR022642">
    <property type="entry name" value="CheR_C"/>
</dbReference>
<dbReference type="OrthoDB" id="9816309at2"/>
<sequence>MGGDGDHREALLLRGQPLSPAPGLPASADSSTGRPVPLSELRPVLEWIQERTGLVFPRARRTHALRALRKLVRQHGIEPTELATQARHDPALLDALYNALTVSESYFFRIPEHFEAIRARVVAELEPGARLRCWSAGCSEGQEIYSLAMLLDEQGLLDRSELWATDLSPQVLEVGRRGRYRPWALRGRACQPLRALLTDESAEFEVAEHLRRAVHFAQDNLVSDAPAPGPGACGHFDLILCRHVLIYLDKESVARVTRRLYAALRPGGWLLCAPADPLLFEHAPFEVLPSPGGLLYRKPEVEPTTYAHLTAKNEVREPQLPPTAGLPAEFVSSRSALASMPGRPATPTPPRLPTSSLTSTSRSEVASPAFAASPSVLDDARAAFESRDWTRAVRLLEAPGLEPTEEVALFHLRALANLDIASALSAAQRYETLLTHHPHFHYLRARLALASRDDNAALSAVRRALYLQPDFLMAHHLQSGIWMHLANPERARISLTTLQQRCSARPDEQLVELGEGRTVAALRAEIEAALRSLSSSGGDHVG</sequence>
<comment type="caution">
    <text evidence="3">The sequence shown here is derived from an EMBL/GenBank/DDBJ whole genome shotgun (WGS) entry which is preliminary data.</text>
</comment>
<dbReference type="InterPro" id="IPR029063">
    <property type="entry name" value="SAM-dependent_MTases_sf"/>
</dbReference>
<dbReference type="AlphaFoldDB" id="A0A5C6X7B8"/>
<dbReference type="PRINTS" id="PR00996">
    <property type="entry name" value="CHERMTFRASE"/>
</dbReference>
<dbReference type="SUPFAM" id="SSF47757">
    <property type="entry name" value="Chemotaxis receptor methyltransferase CheR, N-terminal domain"/>
    <property type="match status" value="1"/>
</dbReference>
<dbReference type="SUPFAM" id="SSF48452">
    <property type="entry name" value="TPR-like"/>
    <property type="match status" value="1"/>
</dbReference>
<feature type="region of interest" description="Disordered" evidence="1">
    <location>
        <begin position="337"/>
        <end position="368"/>
    </location>
</feature>
<accession>A0A5C6X7B8</accession>
<proteinExistence type="predicted"/>
<feature type="region of interest" description="Disordered" evidence="1">
    <location>
        <begin position="15"/>
        <end position="35"/>
    </location>
</feature>